<dbReference type="EMBL" id="PYSV01000024">
    <property type="protein sequence ID" value="PTA66597.1"/>
    <property type="molecule type" value="Genomic_DNA"/>
</dbReference>
<organism evidence="1 2">
    <name type="scientific">Deinococcus arcticus</name>
    <dbReference type="NCBI Taxonomy" id="2136176"/>
    <lineage>
        <taxon>Bacteria</taxon>
        <taxon>Thermotogati</taxon>
        <taxon>Deinococcota</taxon>
        <taxon>Deinococci</taxon>
        <taxon>Deinococcales</taxon>
        <taxon>Deinococcaceae</taxon>
        <taxon>Deinococcus</taxon>
    </lineage>
</organism>
<sequence>MPTGPAPDLEVVETLSALLAQGLAAGAAQVLLMPGEPPLMRVGGPPAPGALQTVADLVRMPGRSKVKLVWLRALIAALLPEPLEASGETRRGEVTLAGQRWQVEAVTANRSAAVSLSLVNAAAGAPDRST</sequence>
<reference evidence="1 2" key="1">
    <citation type="submission" date="2018-03" db="EMBL/GenBank/DDBJ databases">
        <title>Draft genome of Deinococcus sp. OD32.</title>
        <authorList>
            <person name="Wang X.-P."/>
            <person name="Du Z.-J."/>
        </authorList>
    </citation>
    <scope>NUCLEOTIDE SEQUENCE [LARGE SCALE GENOMIC DNA]</scope>
    <source>
        <strain evidence="1 2">OD32</strain>
    </source>
</reference>
<comment type="caution">
    <text evidence="1">The sequence shown here is derived from an EMBL/GenBank/DDBJ whole genome shotgun (WGS) entry which is preliminary data.</text>
</comment>
<protein>
    <submittedName>
        <fullName evidence="1">Uncharacterized protein</fullName>
    </submittedName>
</protein>
<dbReference type="AlphaFoldDB" id="A0A2T3W3Z2"/>
<evidence type="ECO:0000313" key="2">
    <source>
        <dbReference type="Proteomes" id="UP000240317"/>
    </source>
</evidence>
<evidence type="ECO:0000313" key="1">
    <source>
        <dbReference type="EMBL" id="PTA66597.1"/>
    </source>
</evidence>
<name>A0A2T3W3Z2_9DEIO</name>
<accession>A0A2T3W3Z2</accession>
<proteinExistence type="predicted"/>
<keyword evidence="2" id="KW-1185">Reference proteome</keyword>
<dbReference type="Proteomes" id="UP000240317">
    <property type="component" value="Unassembled WGS sequence"/>
</dbReference>
<gene>
    <name evidence="1" type="ORF">C8263_16985</name>
</gene>
<dbReference type="RefSeq" id="WP_107139333.1">
    <property type="nucleotide sequence ID" value="NZ_PYSV01000024.1"/>
</dbReference>